<dbReference type="SUPFAM" id="SSF103025">
    <property type="entry name" value="Folate-binding domain"/>
    <property type="match status" value="1"/>
</dbReference>
<dbReference type="InterPro" id="IPR006222">
    <property type="entry name" value="GCVT_N"/>
</dbReference>
<evidence type="ECO:0000259" key="1">
    <source>
        <dbReference type="Pfam" id="PF01571"/>
    </source>
</evidence>
<dbReference type="PIRSF" id="PIRSF006487">
    <property type="entry name" value="GcvT"/>
    <property type="match status" value="1"/>
</dbReference>
<dbReference type="Gene3D" id="3.30.70.1400">
    <property type="entry name" value="Aminomethyltransferase beta-barrel domains"/>
    <property type="match status" value="1"/>
</dbReference>
<reference evidence="2 3" key="1">
    <citation type="submission" date="2016-10" db="EMBL/GenBank/DDBJ databases">
        <authorList>
            <person name="de Groot N.N."/>
        </authorList>
    </citation>
    <scope>NUCLEOTIDE SEQUENCE [LARGE SCALE GENOMIC DNA]</scope>
    <source>
        <strain evidence="2">MBHS1</strain>
    </source>
</reference>
<organism evidence="2 3">
    <name type="scientific">Candidatus Venteria ishoeyi</name>
    <dbReference type="NCBI Taxonomy" id="1899563"/>
    <lineage>
        <taxon>Bacteria</taxon>
        <taxon>Pseudomonadati</taxon>
        <taxon>Pseudomonadota</taxon>
        <taxon>Gammaproteobacteria</taxon>
        <taxon>Thiotrichales</taxon>
        <taxon>Thiotrichaceae</taxon>
        <taxon>Venteria</taxon>
    </lineage>
</organism>
<evidence type="ECO:0000313" key="2">
    <source>
        <dbReference type="EMBL" id="SEH07640.1"/>
    </source>
</evidence>
<dbReference type="NCBIfam" id="TIGR03317">
    <property type="entry name" value="ygfZ_signature"/>
    <property type="match status" value="1"/>
</dbReference>
<dbReference type="Proteomes" id="UP000236724">
    <property type="component" value="Unassembled WGS sequence"/>
</dbReference>
<dbReference type="InterPro" id="IPR045179">
    <property type="entry name" value="YgfZ/GcvT"/>
</dbReference>
<proteinExistence type="predicted"/>
<dbReference type="AlphaFoldDB" id="A0A1H6FC21"/>
<dbReference type="GO" id="GO:0016226">
    <property type="term" value="P:iron-sulfur cluster assembly"/>
    <property type="evidence" value="ECO:0007669"/>
    <property type="project" value="TreeGrafter"/>
</dbReference>
<protein>
    <submittedName>
        <fullName evidence="2">tRNA-modifying protein YgfZ</fullName>
    </submittedName>
</protein>
<keyword evidence="3" id="KW-1185">Reference proteome</keyword>
<name>A0A1H6FC21_9GAMM</name>
<dbReference type="OrthoDB" id="9796287at2"/>
<dbReference type="InterPro" id="IPR017703">
    <property type="entry name" value="YgfZ/GCV_T_CS"/>
</dbReference>
<dbReference type="Pfam" id="PF01571">
    <property type="entry name" value="GCV_T"/>
    <property type="match status" value="1"/>
</dbReference>
<dbReference type="PANTHER" id="PTHR22602:SF0">
    <property type="entry name" value="TRANSFERASE CAF17, MITOCHONDRIAL-RELATED"/>
    <property type="match status" value="1"/>
</dbReference>
<accession>A0A1H6FC21</accession>
<dbReference type="EMBL" id="FMSV02000537">
    <property type="protein sequence ID" value="SEH07640.1"/>
    <property type="molecule type" value="Genomic_DNA"/>
</dbReference>
<dbReference type="RefSeq" id="WP_103921273.1">
    <property type="nucleotide sequence ID" value="NZ_FMSV02000537.1"/>
</dbReference>
<sequence length="343" mass="37879">MSTDSYQPYYQQQLSEAHFEQNTEGFQRLLNFGNVTQEHQQALQGTVICALSDYALIEVGGSEAVQFLQGQLTNDVKQVSSAQAQLTAWCTPKGRVIATFYLLQRGANYYLLLAADRLAWVFKRLQMYVLRADVQLRTATELQVCGFSTTQAEQIPTCFTLPEVNQVEHDNGLSVLTIPAATGTRCFLIAENLQSTWDACLEQGATPAGRSAWNLLDIQAGLPWIETATAQAFIPQMINFPELGGVNFKKGCYTGQEVVARTHYLGKIKRSMRRARLTGNSDCQLTGTALAVADDKQSVGQIVQAAVHPDGGCICLAVVKTDVVTPETVFLQQQPEIYLEWLE</sequence>
<feature type="domain" description="GCVT N-terminal" evidence="1">
    <location>
        <begin position="17"/>
        <end position="141"/>
    </location>
</feature>
<evidence type="ECO:0000313" key="3">
    <source>
        <dbReference type="Proteomes" id="UP000236724"/>
    </source>
</evidence>
<dbReference type="PANTHER" id="PTHR22602">
    <property type="entry name" value="TRANSFERASE CAF17, MITOCHONDRIAL-RELATED"/>
    <property type="match status" value="1"/>
</dbReference>
<dbReference type="Gene3D" id="2.40.30.160">
    <property type="match status" value="1"/>
</dbReference>
<gene>
    <name evidence="2" type="primary">ygfZ</name>
    <name evidence="2" type="ORF">MBHS_03518</name>
</gene>
<dbReference type="Gene3D" id="3.30.70.1630">
    <property type="match status" value="1"/>
</dbReference>